<dbReference type="SUPFAM" id="SSF54197">
    <property type="entry name" value="HIT-like"/>
    <property type="match status" value="1"/>
</dbReference>
<feature type="active site" description="Tele-AMP-histidine intermediate" evidence="1">
    <location>
        <position position="116"/>
    </location>
</feature>
<evidence type="ECO:0000259" key="4">
    <source>
        <dbReference type="PROSITE" id="PS51084"/>
    </source>
</evidence>
<keyword evidence="6" id="KW-1185">Reference proteome</keyword>
<dbReference type="PRINTS" id="PR00332">
    <property type="entry name" value="HISTRIAD"/>
</dbReference>
<dbReference type="PROSITE" id="PS00892">
    <property type="entry name" value="HIT_1"/>
    <property type="match status" value="1"/>
</dbReference>
<accession>A0A1H6FVF1</accession>
<gene>
    <name evidence="5" type="ORF">SAMN02745716_1312</name>
</gene>
<dbReference type="EMBL" id="FNWJ01000002">
    <property type="protein sequence ID" value="SEH13775.1"/>
    <property type="molecule type" value="Genomic_DNA"/>
</dbReference>
<dbReference type="PANTHER" id="PTHR46648:SF1">
    <property type="entry name" value="ADENOSINE 5'-MONOPHOSPHORAMIDASE HNT1"/>
    <property type="match status" value="1"/>
</dbReference>
<dbReference type="PANTHER" id="PTHR46648">
    <property type="entry name" value="HIT FAMILY PROTEIN 1"/>
    <property type="match status" value="1"/>
</dbReference>
<dbReference type="Proteomes" id="UP000222056">
    <property type="component" value="Unassembled WGS sequence"/>
</dbReference>
<evidence type="ECO:0000256" key="1">
    <source>
        <dbReference type="PIRSR" id="PIRSR601310-1"/>
    </source>
</evidence>
<dbReference type="InterPro" id="IPR001310">
    <property type="entry name" value="Histidine_triad_HIT"/>
</dbReference>
<dbReference type="InterPro" id="IPR036265">
    <property type="entry name" value="HIT-like_sf"/>
</dbReference>
<evidence type="ECO:0000256" key="2">
    <source>
        <dbReference type="PIRSR" id="PIRSR601310-3"/>
    </source>
</evidence>
<dbReference type="STRING" id="29539.SAMN02745716_1312"/>
<evidence type="ECO:0000313" key="6">
    <source>
        <dbReference type="Proteomes" id="UP000222056"/>
    </source>
</evidence>
<evidence type="ECO:0000313" key="5">
    <source>
        <dbReference type="EMBL" id="SEH13775.1"/>
    </source>
</evidence>
<dbReference type="InterPro" id="IPR011146">
    <property type="entry name" value="HIT-like"/>
</dbReference>
<protein>
    <submittedName>
        <fullName evidence="5">Histidine triad (HIT) family protein</fullName>
    </submittedName>
</protein>
<feature type="domain" description="HIT" evidence="4">
    <location>
        <begin position="22"/>
        <end position="129"/>
    </location>
</feature>
<dbReference type="InterPro" id="IPR039384">
    <property type="entry name" value="HINT"/>
</dbReference>
<dbReference type="InterPro" id="IPR019808">
    <property type="entry name" value="Histidine_triad_CS"/>
</dbReference>
<proteinExistence type="predicted"/>
<dbReference type="CDD" id="cd01277">
    <property type="entry name" value="HINT_subgroup"/>
    <property type="match status" value="1"/>
</dbReference>
<dbReference type="GO" id="GO:0009117">
    <property type="term" value="P:nucleotide metabolic process"/>
    <property type="evidence" value="ECO:0007669"/>
    <property type="project" value="TreeGrafter"/>
</dbReference>
<dbReference type="Pfam" id="PF01230">
    <property type="entry name" value="HIT"/>
    <property type="match status" value="1"/>
</dbReference>
<evidence type="ECO:0000256" key="3">
    <source>
        <dbReference type="PROSITE-ProRule" id="PRU00464"/>
    </source>
</evidence>
<name>A0A1H6FVF1_THEAL</name>
<dbReference type="GO" id="GO:0003824">
    <property type="term" value="F:catalytic activity"/>
    <property type="evidence" value="ECO:0007669"/>
    <property type="project" value="InterPro"/>
</dbReference>
<dbReference type="OrthoDB" id="9784774at2"/>
<feature type="short sequence motif" description="Histidine triad motif" evidence="2 3">
    <location>
        <begin position="114"/>
        <end position="118"/>
    </location>
</feature>
<organism evidence="5 6">
    <name type="scientific">Thermoleophilum album</name>
    <dbReference type="NCBI Taxonomy" id="29539"/>
    <lineage>
        <taxon>Bacteria</taxon>
        <taxon>Bacillati</taxon>
        <taxon>Actinomycetota</taxon>
        <taxon>Thermoleophilia</taxon>
        <taxon>Thermoleophilales</taxon>
        <taxon>Thermoleophilaceae</taxon>
        <taxon>Thermoleophilum</taxon>
    </lineage>
</organism>
<dbReference type="AlphaFoldDB" id="A0A1H6FVF1"/>
<dbReference type="PROSITE" id="PS51084">
    <property type="entry name" value="HIT_2"/>
    <property type="match status" value="1"/>
</dbReference>
<reference evidence="6" key="1">
    <citation type="submission" date="2016-10" db="EMBL/GenBank/DDBJ databases">
        <authorList>
            <person name="Varghese N."/>
            <person name="Submissions S."/>
        </authorList>
    </citation>
    <scope>NUCLEOTIDE SEQUENCE [LARGE SCALE GENOMIC DNA]</scope>
    <source>
        <strain evidence="6">ATCC 35263</strain>
    </source>
</reference>
<sequence>MFASEAAASPPPPESAARSDCVFCGIVAGRLPAQRIDEDERTVAFLDINPWTRGHTLVVPRAHSESILDAPDDDLAAVALATRRVAERLRRKLGCAGVNVFSAAGSVAWQTVFHFHVHVIPRYRDDGLEPPITPRPADAEQLAALAEQLRG</sequence>
<dbReference type="Gene3D" id="3.30.428.10">
    <property type="entry name" value="HIT-like"/>
    <property type="match status" value="1"/>
</dbReference>
<dbReference type="RefSeq" id="WP_093117515.1">
    <property type="nucleotide sequence ID" value="NZ_FNWJ01000002.1"/>
</dbReference>